<dbReference type="SUPFAM" id="SSF54001">
    <property type="entry name" value="Cysteine proteinases"/>
    <property type="match status" value="1"/>
</dbReference>
<dbReference type="Pfam" id="PF00443">
    <property type="entry name" value="UCH"/>
    <property type="match status" value="1"/>
</dbReference>
<dbReference type="GO" id="GO:0005634">
    <property type="term" value="C:nucleus"/>
    <property type="evidence" value="ECO:0007669"/>
    <property type="project" value="TreeGrafter"/>
</dbReference>
<dbReference type="InterPro" id="IPR001394">
    <property type="entry name" value="Peptidase_C19_UCH"/>
</dbReference>
<dbReference type="PANTHER" id="PTHR24006">
    <property type="entry name" value="UBIQUITIN CARBOXYL-TERMINAL HYDROLASE"/>
    <property type="match status" value="1"/>
</dbReference>
<dbReference type="EMBL" id="JARPMG010000003">
    <property type="protein sequence ID" value="KAJ8102021.1"/>
    <property type="molecule type" value="Genomic_DNA"/>
</dbReference>
<gene>
    <name evidence="4" type="ORF">POJ06DRAFT_220267</name>
</gene>
<dbReference type="PROSITE" id="PS50235">
    <property type="entry name" value="USP_3"/>
    <property type="match status" value="1"/>
</dbReference>
<keyword evidence="2" id="KW-1133">Transmembrane helix</keyword>
<feature type="compositionally biased region" description="Basic and acidic residues" evidence="1">
    <location>
        <begin position="2459"/>
        <end position="2472"/>
    </location>
</feature>
<dbReference type="Pfam" id="PF12030">
    <property type="entry name" value="DUF3517"/>
    <property type="match status" value="1"/>
</dbReference>
<feature type="compositionally biased region" description="Polar residues" evidence="1">
    <location>
        <begin position="25"/>
        <end position="44"/>
    </location>
</feature>
<dbReference type="RefSeq" id="XP_056045471.1">
    <property type="nucleotide sequence ID" value="XM_056185605.1"/>
</dbReference>
<feature type="region of interest" description="Disordered" evidence="1">
    <location>
        <begin position="1"/>
        <end position="65"/>
    </location>
</feature>
<evidence type="ECO:0000259" key="3">
    <source>
        <dbReference type="PROSITE" id="PS50235"/>
    </source>
</evidence>
<dbReference type="FunFam" id="3.90.70.10:FF:000022">
    <property type="entry name" value="Ubiquitin carboxyl-terminal hydrolase 24"/>
    <property type="match status" value="1"/>
</dbReference>
<organism evidence="4 5">
    <name type="scientific">Lipomyces tetrasporus</name>
    <dbReference type="NCBI Taxonomy" id="54092"/>
    <lineage>
        <taxon>Eukaryota</taxon>
        <taxon>Fungi</taxon>
        <taxon>Dikarya</taxon>
        <taxon>Ascomycota</taxon>
        <taxon>Saccharomycotina</taxon>
        <taxon>Lipomycetes</taxon>
        <taxon>Lipomycetales</taxon>
        <taxon>Lipomycetaceae</taxon>
        <taxon>Lipomyces</taxon>
    </lineage>
</organism>
<dbReference type="InterPro" id="IPR021905">
    <property type="entry name" value="DUF3517"/>
</dbReference>
<dbReference type="GO" id="GO:0004843">
    <property type="term" value="F:cysteine-type deubiquitinase activity"/>
    <property type="evidence" value="ECO:0007669"/>
    <property type="project" value="InterPro"/>
</dbReference>
<feature type="compositionally biased region" description="Basic and acidic residues" evidence="1">
    <location>
        <begin position="46"/>
        <end position="59"/>
    </location>
</feature>
<dbReference type="Proteomes" id="UP001217417">
    <property type="component" value="Unassembled WGS sequence"/>
</dbReference>
<dbReference type="PROSITE" id="PS00973">
    <property type="entry name" value="USP_2"/>
    <property type="match status" value="1"/>
</dbReference>
<dbReference type="InterPro" id="IPR050164">
    <property type="entry name" value="Peptidase_C19"/>
</dbReference>
<dbReference type="GO" id="GO:0016579">
    <property type="term" value="P:protein deubiquitination"/>
    <property type="evidence" value="ECO:0007669"/>
    <property type="project" value="InterPro"/>
</dbReference>
<feature type="domain" description="USP" evidence="3">
    <location>
        <begin position="1597"/>
        <end position="1927"/>
    </location>
</feature>
<feature type="transmembrane region" description="Helical" evidence="2">
    <location>
        <begin position="563"/>
        <end position="582"/>
    </location>
</feature>
<dbReference type="InterPro" id="IPR018200">
    <property type="entry name" value="USP_CS"/>
</dbReference>
<dbReference type="InterPro" id="IPR038765">
    <property type="entry name" value="Papain-like_cys_pep_sf"/>
</dbReference>
<accession>A0AAD7QW77</accession>
<evidence type="ECO:0000313" key="5">
    <source>
        <dbReference type="Proteomes" id="UP001217417"/>
    </source>
</evidence>
<keyword evidence="5" id="KW-1185">Reference proteome</keyword>
<keyword evidence="2" id="KW-0472">Membrane</keyword>
<dbReference type="Gene3D" id="3.90.70.10">
    <property type="entry name" value="Cysteine proteinases"/>
    <property type="match status" value="1"/>
</dbReference>
<dbReference type="InterPro" id="IPR028889">
    <property type="entry name" value="USP"/>
</dbReference>
<evidence type="ECO:0000256" key="2">
    <source>
        <dbReference type="SAM" id="Phobius"/>
    </source>
</evidence>
<keyword evidence="2" id="KW-0812">Transmembrane</keyword>
<dbReference type="GO" id="GO:0005829">
    <property type="term" value="C:cytosol"/>
    <property type="evidence" value="ECO:0007669"/>
    <property type="project" value="TreeGrafter"/>
</dbReference>
<evidence type="ECO:0000256" key="1">
    <source>
        <dbReference type="SAM" id="MobiDB-lite"/>
    </source>
</evidence>
<evidence type="ECO:0000313" key="4">
    <source>
        <dbReference type="EMBL" id="KAJ8102021.1"/>
    </source>
</evidence>
<dbReference type="PANTHER" id="PTHR24006:SF827">
    <property type="entry name" value="UBIQUITIN CARBOXYL-TERMINAL HYDROLASE 34"/>
    <property type="match status" value="1"/>
</dbReference>
<proteinExistence type="predicted"/>
<protein>
    <recommendedName>
        <fullName evidence="3">USP domain-containing protein</fullName>
    </recommendedName>
</protein>
<dbReference type="GeneID" id="80880771"/>
<feature type="transmembrane region" description="Helical" evidence="2">
    <location>
        <begin position="602"/>
        <end position="624"/>
    </location>
</feature>
<reference evidence="4" key="1">
    <citation type="submission" date="2023-03" db="EMBL/GenBank/DDBJ databases">
        <title>Near-Complete genome sequence of Lipomyces tetrasporous NRRL Y-64009, an oleaginous yeast capable of growing on lignocellulosic hydrolysates.</title>
        <authorList>
            <consortium name="Lawrence Berkeley National Laboratory"/>
            <person name="Jagtap S.S."/>
            <person name="Liu J.-J."/>
            <person name="Walukiewicz H.E."/>
            <person name="Pangilinan J."/>
            <person name="Lipzen A."/>
            <person name="Ahrendt S."/>
            <person name="Koriabine M."/>
            <person name="Cobaugh K."/>
            <person name="Salamov A."/>
            <person name="Yoshinaga Y."/>
            <person name="Ng V."/>
            <person name="Daum C."/>
            <person name="Grigoriev I.V."/>
            <person name="Slininger P.J."/>
            <person name="Dien B.S."/>
            <person name="Jin Y.-S."/>
            <person name="Rao C.V."/>
        </authorList>
    </citation>
    <scope>NUCLEOTIDE SEQUENCE</scope>
    <source>
        <strain evidence="4">NRRL Y-64009</strain>
    </source>
</reference>
<comment type="caution">
    <text evidence="4">The sequence shown here is derived from an EMBL/GenBank/DDBJ whole genome shotgun (WGS) entry which is preliminary data.</text>
</comment>
<feature type="region of interest" description="Disordered" evidence="1">
    <location>
        <begin position="2441"/>
        <end position="2496"/>
    </location>
</feature>
<sequence>MASNSATRSPPARIPTPTDVPAPVSRSSTAQSVASPTSPQSVSDQKAGESGDMNRRDSMELEQMMPRKRVAIEIAEEVEPAEGIEVPDRVHTSTTTVDTLQESIGTKSVPDTDGMNVAEFSEDERRSLSVVNGFAGSPDTVDAESIDDPEPLTTIERLILTTSSAGSAEESLSIEACIFEAKRTLQTDEPRDWLIAINEYIQKFISLDEPHKEEFWASGSAFFAQLPQIVNDFLSRIQPLPYRFWNEGGEDLVISFFKRYNQVAIYTFHKDLATVKNGSATPEGLLSLPFAHALVRVFGLPRDGLLSVFESDREEILAIATVLPHFANERGIDAIAALWAEVTKPDTRINPGLLTAMIPHVEIAVTLSWTLYQHCQTLDMEWPTEEESSHSSELSSAYSAIDTADRTATLKFPLAQLSRCFALLESTLVRITDSHHAPDRMIIYAIVDKLSVFFYVLIQIPECTILSTHPATHPIIKLADSVPVDELRKFGHIVRKLYWWIKFFQSPRAEYKLHGIKKLTQDLNALYNDAHPEYSHHIMTSCAAIMLATRFTEYLVSTEAHNIYIIQFAPTIYAVLTVLHVISEKDLNCLWNEMISGNSVALFNSICVVFIHLTHFMTVEWLHWMTDKLLGMPLDRLEPVILKLIDSITSSYHSHCQKLPSGGQIEVLPMNPYFILLQLIKRVGNVSIEAEESMKVKPADLLDNLIQNLCQLATLGPSAAARLSLLESSVQSLKVFGPDSLKDLVYIKSAFHSLDDASDYNLDQVNAILDRDAYHAVLVQDVKEWASHCKRHLQSPELYELNAILRQDSLAEILKIAPGCISTASDLEMLWDALGANELNSPHILDNLWLKLANISDTVGSECPFIEHCFRKIKELPAQLLSASCIQFIISHLDYAFRGTDAEGWLCENNYLIPGFDTLWHFYLNTPDHKSLSSCCDVMISSFTESKHIKCLHPDVIDKCQRSLVRHCVHAINEAGNAIAQSPARVEPTASIVYKRGVKFLDIFLDTYRQQVQPVLDKLQAAGVRQCEIKGKTITIKLQWHAYKFSSAIESLTLGDENSTFDLYSQISSIVSGTSFRMFVMGSEIRAKDFPKLLKDTGFRDVTAVMVVKRPQATNDEEAPTELGRSETVKPLVVEEADVRLDEPHNLSETLAKSLRPAESELMDSFDRFYALLQLPDDYASWSWNFVRKLGPAPKLLEVFLNPEQVNASWNELFPLQQPFRALYSDYILQCVYSLYQQQNKLDTRWIQHCYEFVIPQLLILAVNPALASTSKPDVRNSVRCTFLNRTVVLLRENGSSALSQHHFPIEDDIDKFVSSLADLADDTSKDLSERVLDVLLISSMRDDRIWRTVEGSNNWKDVFKRCLLFTRDESVRSYYSAAISDYIKGLLAKQGTTTENAALLYFWRIVESILPQANDESGRQAATLFTLAEFLLKSLLGNTVIEIDESTLLMKWYRSLKEHRPVESLFDQNPDHIINGYCKLMACTIECRRDEERRPDMGKISLSTFMNLLFPRIEDCGVIGIEPDSEAGFALTESVGCVVADTRLSLYKLILLFTDNGWDLNKVVSHLLKLFPEDGVLHDSYNTDRARWLRAESGFVGLQNLANTCYVNSFVNQLYMNEEFRGYIFGLSQDNSRSPSQRVLLENLVRLFAYLRYSWQKMLDTRPFIQSIVDFENKPIDITVQMDVDEFYNLLLDRIEGQISDPTKKAEVRNCYGGSLLTQIKSKECNHVSERTEPFSAIQCDIKGKHNLTESLNSYVDGETMEGDNKYWCSQCSAHVEAEKRICLKDVPNHLIFHLKRFDFDLQTMQRSKINQHFEFPMEIDIEPFTFSHFSQDPDVSASESDNDKFRLVGILVHSGTAESGHYYSYILNKSASSEKYRWIEFNDAEVSQFDPNMIANTCFGGTTSDVPGDVMEKPFSAYMLFYDRIKPRGLNERATKGDSDSQKMIMETNWSAKPYSCPDSLHEQICRENELLALKWTAFGTEHMQFVLACYQRLCQAKTDEDIDLLSLQRPCDDYHLLLFKTFYQIVSRIKDAKEVDQFIAIIQRSLISQARHCVAFLTWLADSDAELRSLIIRCPNAQVRQGVSRLVRLCLLTIRQNAPEVYGSLQIWLQCLLNPDEDESGNLVYRFFTKLGDIIPNVSIMSRAWDEYYGLMSDIAGTGPQECAFYIYSGYLQKALIAFYDDRHLASKPGPAWLELRLNEKRMPSYTGILNFLSHMLHRVDLDQEYADSIFDRCPADLSDEEAVNTVPLTIGEVELLSRGAKKNCLMFLYRQLESDCPLDLLMKFIELFQRLDGRQTTRLIFNTVSLGLEADNADNVGPFLMCMLRLSSAFQLTQRDCDQLTDRIFRNLESTSEFSGEAFVDFISRTIVQTDVPEPMKKSMLTQVHVWAPPLLVHWSKSVRDAAESNLERLLFSKALALEEQLALLECALTAEKLPGEAQDTAEAQEESIGSPRPSAHEGAPRLLERSGSRHLNQPPRSVESETAEEHERTKRRRASFLQITMRLVSSIFGLVERKYRNPKVRLNAEELNFDNLSDVLRTCARVLDDDDMTVRIEELRQDLEAMHVQSEEANSAVDWTSDGDGGSDLDEGYLMELEETVAMG</sequence>
<name>A0AAD7QW77_9ASCO</name>